<proteinExistence type="predicted"/>
<dbReference type="PANTHER" id="PTHR37984:SF5">
    <property type="entry name" value="PROTEIN NYNRIN-LIKE"/>
    <property type="match status" value="1"/>
</dbReference>
<dbReference type="SUPFAM" id="SSF56672">
    <property type="entry name" value="DNA/RNA polymerases"/>
    <property type="match status" value="1"/>
</dbReference>
<dbReference type="InterPro" id="IPR043128">
    <property type="entry name" value="Rev_trsase/Diguanyl_cyclase"/>
</dbReference>
<dbReference type="Proteomes" id="UP000762676">
    <property type="component" value="Unassembled WGS sequence"/>
</dbReference>
<sequence>MNSTALSFFSRLDWKQAFHQLELSEESRHITTFATHVGLRRYKLGINAAPELFKHHLNQIQHDIQGATNYIGDVIKTREEHDRNLQATLERLQERGVRLNKDKLVSVWSPETYLPWTCFW</sequence>
<protein>
    <submittedName>
        <fullName evidence="2">Gag-pol protein</fullName>
    </submittedName>
</protein>
<comment type="caution">
    <text evidence="2">The sequence shown here is derived from an EMBL/GenBank/DDBJ whole genome shotgun (WGS) entry which is preliminary data.</text>
</comment>
<dbReference type="PANTHER" id="PTHR37984">
    <property type="entry name" value="PROTEIN CBG26694"/>
    <property type="match status" value="1"/>
</dbReference>
<dbReference type="Gene3D" id="3.10.10.10">
    <property type="entry name" value="HIV Type 1 Reverse Transcriptase, subunit A, domain 1"/>
    <property type="match status" value="1"/>
</dbReference>
<gene>
    <name evidence="2" type="ORF">ElyMa_005949500</name>
</gene>
<dbReference type="InterPro" id="IPR000477">
    <property type="entry name" value="RT_dom"/>
</dbReference>
<keyword evidence="3" id="KW-1185">Reference proteome</keyword>
<evidence type="ECO:0000259" key="1">
    <source>
        <dbReference type="Pfam" id="PF00078"/>
    </source>
</evidence>
<evidence type="ECO:0000313" key="2">
    <source>
        <dbReference type="EMBL" id="GFR82384.1"/>
    </source>
</evidence>
<feature type="domain" description="Reverse transcriptase" evidence="1">
    <location>
        <begin position="8"/>
        <end position="107"/>
    </location>
</feature>
<organism evidence="2 3">
    <name type="scientific">Elysia marginata</name>
    <dbReference type="NCBI Taxonomy" id="1093978"/>
    <lineage>
        <taxon>Eukaryota</taxon>
        <taxon>Metazoa</taxon>
        <taxon>Spiralia</taxon>
        <taxon>Lophotrochozoa</taxon>
        <taxon>Mollusca</taxon>
        <taxon>Gastropoda</taxon>
        <taxon>Heterobranchia</taxon>
        <taxon>Euthyneura</taxon>
        <taxon>Panpulmonata</taxon>
        <taxon>Sacoglossa</taxon>
        <taxon>Placobranchoidea</taxon>
        <taxon>Plakobranchidae</taxon>
        <taxon>Elysia</taxon>
    </lineage>
</organism>
<dbReference type="InterPro" id="IPR050951">
    <property type="entry name" value="Retrovirus_Pol_polyprotein"/>
</dbReference>
<name>A0AAV4GA84_9GAST</name>
<dbReference type="Pfam" id="PF00078">
    <property type="entry name" value="RVT_1"/>
    <property type="match status" value="1"/>
</dbReference>
<dbReference type="AlphaFoldDB" id="A0AAV4GA84"/>
<dbReference type="Gene3D" id="3.30.70.270">
    <property type="match status" value="1"/>
</dbReference>
<dbReference type="EMBL" id="BMAT01011938">
    <property type="protein sequence ID" value="GFR82384.1"/>
    <property type="molecule type" value="Genomic_DNA"/>
</dbReference>
<dbReference type="InterPro" id="IPR043502">
    <property type="entry name" value="DNA/RNA_pol_sf"/>
</dbReference>
<reference evidence="2 3" key="1">
    <citation type="journal article" date="2021" name="Elife">
        <title>Chloroplast acquisition without the gene transfer in kleptoplastic sea slugs, Plakobranchus ocellatus.</title>
        <authorList>
            <person name="Maeda T."/>
            <person name="Takahashi S."/>
            <person name="Yoshida T."/>
            <person name="Shimamura S."/>
            <person name="Takaki Y."/>
            <person name="Nagai Y."/>
            <person name="Toyoda A."/>
            <person name="Suzuki Y."/>
            <person name="Arimoto A."/>
            <person name="Ishii H."/>
            <person name="Satoh N."/>
            <person name="Nishiyama T."/>
            <person name="Hasebe M."/>
            <person name="Maruyama T."/>
            <person name="Minagawa J."/>
            <person name="Obokata J."/>
            <person name="Shigenobu S."/>
        </authorList>
    </citation>
    <scope>NUCLEOTIDE SEQUENCE [LARGE SCALE GENOMIC DNA]</scope>
</reference>
<evidence type="ECO:0000313" key="3">
    <source>
        <dbReference type="Proteomes" id="UP000762676"/>
    </source>
</evidence>
<accession>A0AAV4GA84</accession>